<comment type="caution">
    <text evidence="3">The sequence shown here is derived from an EMBL/GenBank/DDBJ whole genome shotgun (WGS) entry which is preliminary data.</text>
</comment>
<feature type="transmembrane region" description="Helical" evidence="2">
    <location>
        <begin position="12"/>
        <end position="35"/>
    </location>
</feature>
<keyword evidence="4" id="KW-1185">Reference proteome</keyword>
<evidence type="ECO:0000256" key="2">
    <source>
        <dbReference type="SAM" id="Phobius"/>
    </source>
</evidence>
<dbReference type="Pfam" id="PF14584">
    <property type="entry name" value="DUF4446"/>
    <property type="match status" value="1"/>
</dbReference>
<protein>
    <submittedName>
        <fullName evidence="3">Membrane protein</fullName>
    </submittedName>
</protein>
<evidence type="ECO:0000313" key="3">
    <source>
        <dbReference type="EMBL" id="MDP9727892.1"/>
    </source>
</evidence>
<gene>
    <name evidence="3" type="ORF">J2S04_000822</name>
</gene>
<dbReference type="EMBL" id="JAURUO010000003">
    <property type="protein sequence ID" value="MDP9727892.1"/>
    <property type="molecule type" value="Genomic_DNA"/>
</dbReference>
<organism evidence="3 4">
    <name type="scientific">Alicyclobacillus tolerans</name>
    <dbReference type="NCBI Taxonomy" id="90970"/>
    <lineage>
        <taxon>Bacteria</taxon>
        <taxon>Bacillati</taxon>
        <taxon>Bacillota</taxon>
        <taxon>Bacilli</taxon>
        <taxon>Bacillales</taxon>
        <taxon>Alicyclobacillaceae</taxon>
        <taxon>Alicyclobacillus</taxon>
    </lineage>
</organism>
<keyword evidence="1" id="KW-0175">Coiled coil</keyword>
<keyword evidence="2" id="KW-1133">Transmembrane helix</keyword>
<evidence type="ECO:0000313" key="4">
    <source>
        <dbReference type="Proteomes" id="UP001229209"/>
    </source>
</evidence>
<proteinExistence type="predicted"/>
<dbReference type="InterPro" id="IPR027981">
    <property type="entry name" value="DUF4446"/>
</dbReference>
<accession>A0ABT9LUE8</accession>
<feature type="coiled-coil region" evidence="1">
    <location>
        <begin position="58"/>
        <end position="85"/>
    </location>
</feature>
<keyword evidence="2" id="KW-0472">Membrane</keyword>
<evidence type="ECO:0000256" key="1">
    <source>
        <dbReference type="SAM" id="Coils"/>
    </source>
</evidence>
<keyword evidence="2" id="KW-0812">Transmembrane</keyword>
<name>A0ABT9LUE8_9BACL</name>
<sequence length="176" mass="20063">MLKEIVSQYLWIAVGVSLILSILSIILALVSISSLSKIRKQNRRWKSIHSSADLEAVYEQTILAVHKTEEEMKKLQKQMEFIEEGLHKKISTPRMVRYNAFGDLGNDLSYSVAFLDDEQNGVVISSIYGREESHTYGKPIQEGESRYTLTQEEKMVIQQVAAELSSDLRKPETVSR</sequence>
<reference evidence="3 4" key="1">
    <citation type="submission" date="2023-07" db="EMBL/GenBank/DDBJ databases">
        <title>Genomic Encyclopedia of Type Strains, Phase IV (KMG-IV): sequencing the most valuable type-strain genomes for metagenomic binning, comparative biology and taxonomic classification.</title>
        <authorList>
            <person name="Goeker M."/>
        </authorList>
    </citation>
    <scope>NUCLEOTIDE SEQUENCE [LARGE SCALE GENOMIC DNA]</scope>
    <source>
        <strain evidence="3 4">DSM 25924</strain>
    </source>
</reference>
<dbReference type="Proteomes" id="UP001229209">
    <property type="component" value="Unassembled WGS sequence"/>
</dbReference>
<dbReference type="RefSeq" id="WP_306953467.1">
    <property type="nucleotide sequence ID" value="NZ_JAURUO010000003.1"/>
</dbReference>